<dbReference type="PANTHER" id="PTHR11645">
    <property type="entry name" value="PYRROLINE-5-CARBOXYLATE REDUCTASE"/>
    <property type="match status" value="1"/>
</dbReference>
<dbReference type="SUPFAM" id="SSF51735">
    <property type="entry name" value="NAD(P)-binding Rossmann-fold domains"/>
    <property type="match status" value="1"/>
</dbReference>
<dbReference type="Gene3D" id="3.40.50.720">
    <property type="entry name" value="NAD(P)-binding Rossmann-like Domain"/>
    <property type="match status" value="1"/>
</dbReference>
<dbReference type="EC" id="1.5.1.2" evidence="10 11"/>
<evidence type="ECO:0000313" key="17">
    <source>
        <dbReference type="EMBL" id="OEG72866.1"/>
    </source>
</evidence>
<evidence type="ECO:0000256" key="7">
    <source>
        <dbReference type="ARBA" id="ARBA00023002"/>
    </source>
</evidence>
<proteinExistence type="inferred from homology"/>
<keyword evidence="7 10" id="KW-0560">Oxidoreductase</keyword>
<dbReference type="SUPFAM" id="SSF48179">
    <property type="entry name" value="6-phosphogluconate dehydrogenase C-terminal domain-like"/>
    <property type="match status" value="1"/>
</dbReference>
<protein>
    <recommendedName>
        <fullName evidence="10 11">Pyrroline-5-carboxylate reductase</fullName>
        <shortName evidence="10">P5C reductase</shortName>
        <shortName evidence="10">P5CR</shortName>
        <ecNumber evidence="10 11">1.5.1.2</ecNumber>
    </recommendedName>
    <alternativeName>
        <fullName evidence="10">PCA reductase</fullName>
    </alternativeName>
</protein>
<dbReference type="Proteomes" id="UP000095230">
    <property type="component" value="Unassembled WGS sequence"/>
</dbReference>
<feature type="binding site" evidence="12">
    <location>
        <begin position="70"/>
        <end position="73"/>
    </location>
    <ligand>
        <name>NADP(+)</name>
        <dbReference type="ChEBI" id="CHEBI:58349"/>
    </ligand>
</feature>
<evidence type="ECO:0000256" key="13">
    <source>
        <dbReference type="RuleBase" id="RU003903"/>
    </source>
</evidence>
<dbReference type="Proteomes" id="UP000773469">
    <property type="component" value="Unassembled WGS sequence"/>
</dbReference>
<evidence type="ECO:0000259" key="14">
    <source>
        <dbReference type="Pfam" id="PF03807"/>
    </source>
</evidence>
<evidence type="ECO:0000256" key="10">
    <source>
        <dbReference type="HAMAP-Rule" id="MF_01925"/>
    </source>
</evidence>
<evidence type="ECO:0000313" key="16">
    <source>
        <dbReference type="EMBL" id="GIU42000.1"/>
    </source>
</evidence>
<comment type="subcellular location">
    <subcellularLocation>
        <location evidence="10">Cytoplasm</location>
    </subcellularLocation>
</comment>
<feature type="domain" description="Pyrroline-5-carboxylate reductase catalytic N-terminal" evidence="14">
    <location>
        <begin position="5"/>
        <end position="99"/>
    </location>
</feature>
<evidence type="ECO:0000256" key="2">
    <source>
        <dbReference type="ARBA" id="ARBA00005525"/>
    </source>
</evidence>
<keyword evidence="6 10" id="KW-0521">NADP</keyword>
<evidence type="ECO:0000256" key="1">
    <source>
        <dbReference type="ARBA" id="ARBA00005205"/>
    </source>
</evidence>
<evidence type="ECO:0000313" key="18">
    <source>
        <dbReference type="Proteomes" id="UP000095230"/>
    </source>
</evidence>
<comment type="similarity">
    <text evidence="2 10 13">Belongs to the pyrroline-5-carboxylate reductase family.</text>
</comment>
<dbReference type="OrthoDB" id="9805754at2"/>
<accession>A0A1E5IQQ4</accession>
<feature type="domain" description="Pyrroline-5-carboxylate reductase dimerisation" evidence="15">
    <location>
        <begin position="163"/>
        <end position="268"/>
    </location>
</feature>
<evidence type="ECO:0000256" key="6">
    <source>
        <dbReference type="ARBA" id="ARBA00022857"/>
    </source>
</evidence>
<dbReference type="NCBIfam" id="TIGR00112">
    <property type="entry name" value="proC"/>
    <property type="match status" value="1"/>
</dbReference>
<evidence type="ECO:0000256" key="4">
    <source>
        <dbReference type="ARBA" id="ARBA00022605"/>
    </source>
</evidence>
<dbReference type="PANTHER" id="PTHR11645:SF0">
    <property type="entry name" value="PYRROLINE-5-CARBOXYLATE REDUCTASE 3"/>
    <property type="match status" value="1"/>
</dbReference>
<organism evidence="17 18">
    <name type="scientific">Shewanella colwelliana</name>
    <name type="common">Alteromonas colwelliana</name>
    <dbReference type="NCBI Taxonomy" id="23"/>
    <lineage>
        <taxon>Bacteria</taxon>
        <taxon>Pseudomonadati</taxon>
        <taxon>Pseudomonadota</taxon>
        <taxon>Gammaproteobacteria</taxon>
        <taxon>Alteromonadales</taxon>
        <taxon>Shewanellaceae</taxon>
        <taxon>Shewanella</taxon>
    </lineage>
</organism>
<keyword evidence="3 10" id="KW-0963">Cytoplasm</keyword>
<dbReference type="EMBL" id="MCBT01000046">
    <property type="protein sequence ID" value="OEG72866.1"/>
    <property type="molecule type" value="Genomic_DNA"/>
</dbReference>
<dbReference type="Pfam" id="PF03807">
    <property type="entry name" value="F420_oxidored"/>
    <property type="match status" value="1"/>
</dbReference>
<dbReference type="Pfam" id="PF14748">
    <property type="entry name" value="P5CR_dimer"/>
    <property type="match status" value="1"/>
</dbReference>
<reference evidence="17 18" key="1">
    <citation type="submission" date="2016-07" db="EMBL/GenBank/DDBJ databases">
        <title>Whole-genome of two Shewanella species isolated from a digestive organ of sea cucumber Apostichopus japonicus Selenka 1867.</title>
        <authorList>
            <person name="Hong H.-H."/>
            <person name="Choi H."/>
            <person name="Cheon S."/>
            <person name="Oh J.-S."/>
            <person name="Lee H.-G."/>
            <person name="Park C."/>
        </authorList>
    </citation>
    <scope>NUCLEOTIDE SEQUENCE [LARGE SCALE GENOMIC DNA]</scope>
    <source>
        <strain evidence="17 18">CSB03KR</strain>
    </source>
</reference>
<dbReference type="RefSeq" id="WP_028762823.1">
    <property type="nucleotide sequence ID" value="NZ_BPEU01000016.1"/>
</dbReference>
<evidence type="ECO:0000256" key="5">
    <source>
        <dbReference type="ARBA" id="ARBA00022650"/>
    </source>
</evidence>
<evidence type="ECO:0000256" key="3">
    <source>
        <dbReference type="ARBA" id="ARBA00022490"/>
    </source>
</evidence>
<dbReference type="InterPro" id="IPR028939">
    <property type="entry name" value="P5C_Rdtase_cat_N"/>
</dbReference>
<comment type="caution">
    <text evidence="17">The sequence shown here is derived from an EMBL/GenBank/DDBJ whole genome shotgun (WGS) entry which is preliminary data.</text>
</comment>
<evidence type="ECO:0000313" key="19">
    <source>
        <dbReference type="Proteomes" id="UP000773469"/>
    </source>
</evidence>
<dbReference type="UniPathway" id="UPA00098">
    <property type="reaction ID" value="UER00361"/>
</dbReference>
<keyword evidence="4 10" id="KW-0028">Amino-acid biosynthesis</keyword>
<evidence type="ECO:0000256" key="9">
    <source>
        <dbReference type="ARBA" id="ARBA00052690"/>
    </source>
</evidence>
<dbReference type="InterPro" id="IPR053790">
    <property type="entry name" value="P5CR-like_CS"/>
</dbReference>
<evidence type="ECO:0000256" key="12">
    <source>
        <dbReference type="PIRSR" id="PIRSR000193-1"/>
    </source>
</evidence>
<evidence type="ECO:0000259" key="15">
    <source>
        <dbReference type="Pfam" id="PF14748"/>
    </source>
</evidence>
<dbReference type="EMBL" id="BPEU01000016">
    <property type="protein sequence ID" value="GIU42000.1"/>
    <property type="molecule type" value="Genomic_DNA"/>
</dbReference>
<dbReference type="InterPro" id="IPR036291">
    <property type="entry name" value="NAD(P)-bd_dom_sf"/>
</dbReference>
<dbReference type="FunFam" id="3.40.50.720:FF:000105">
    <property type="entry name" value="Pyrroline-5-carboxylate reductase"/>
    <property type="match status" value="1"/>
</dbReference>
<dbReference type="InterPro" id="IPR000304">
    <property type="entry name" value="Pyrroline-COOH_reductase"/>
</dbReference>
<dbReference type="GO" id="GO:0005737">
    <property type="term" value="C:cytoplasm"/>
    <property type="evidence" value="ECO:0007669"/>
    <property type="project" value="UniProtKB-SubCell"/>
</dbReference>
<dbReference type="PROSITE" id="PS00521">
    <property type="entry name" value="P5CR"/>
    <property type="match status" value="1"/>
</dbReference>
<dbReference type="Gene3D" id="1.10.3730.10">
    <property type="entry name" value="ProC C-terminal domain-like"/>
    <property type="match status" value="1"/>
</dbReference>
<gene>
    <name evidence="10" type="primary">proC</name>
    <name evidence="16" type="synonym">proC_2</name>
    <name evidence="17" type="ORF">BEL05_11410</name>
    <name evidence="16" type="ORF">TUM3794_24340</name>
</gene>
<dbReference type="GO" id="GO:0004735">
    <property type="term" value="F:pyrroline-5-carboxylate reductase activity"/>
    <property type="evidence" value="ECO:0007669"/>
    <property type="project" value="UniProtKB-UniRule"/>
</dbReference>
<dbReference type="InterPro" id="IPR029036">
    <property type="entry name" value="P5CR_dimer"/>
</dbReference>
<comment type="catalytic activity">
    <reaction evidence="8 10">
        <text>L-proline + NAD(+) = (S)-1-pyrroline-5-carboxylate + NADH + 2 H(+)</text>
        <dbReference type="Rhea" id="RHEA:14105"/>
        <dbReference type="ChEBI" id="CHEBI:15378"/>
        <dbReference type="ChEBI" id="CHEBI:17388"/>
        <dbReference type="ChEBI" id="CHEBI:57540"/>
        <dbReference type="ChEBI" id="CHEBI:57945"/>
        <dbReference type="ChEBI" id="CHEBI:60039"/>
        <dbReference type="EC" id="1.5.1.2"/>
    </reaction>
</comment>
<keyword evidence="19" id="KW-1185">Reference proteome</keyword>
<evidence type="ECO:0000256" key="11">
    <source>
        <dbReference type="NCBIfam" id="TIGR00112"/>
    </source>
</evidence>
<name>A0A1E5IQQ4_SHECO</name>
<dbReference type="GO" id="GO:0055129">
    <property type="term" value="P:L-proline biosynthetic process"/>
    <property type="evidence" value="ECO:0007669"/>
    <property type="project" value="UniProtKB-UniRule"/>
</dbReference>
<reference evidence="16 19" key="2">
    <citation type="submission" date="2021-05" db="EMBL/GenBank/DDBJ databases">
        <title>Molecular characterization for Shewanella algae harboring chromosomal blaOXA-55-like strains isolated from clinical and environment sample.</title>
        <authorList>
            <person name="Ohama Y."/>
            <person name="Aoki K."/>
            <person name="Harada S."/>
            <person name="Moriya K."/>
            <person name="Ishii Y."/>
            <person name="Tateda K."/>
        </authorList>
    </citation>
    <scope>NUCLEOTIDE SEQUENCE [LARGE SCALE GENOMIC DNA]</scope>
    <source>
        <strain evidence="16 19">MBTL60-118</strain>
    </source>
</reference>
<dbReference type="STRING" id="23.BEL05_11410"/>
<keyword evidence="5 10" id="KW-0641">Proline biosynthesis</keyword>
<dbReference type="HAMAP" id="MF_01925">
    <property type="entry name" value="P5C_reductase"/>
    <property type="match status" value="1"/>
</dbReference>
<evidence type="ECO:0000256" key="8">
    <source>
        <dbReference type="ARBA" id="ARBA00050547"/>
    </source>
</evidence>
<sequence>MTQKKLCFIGAGNMTRSITSGLVKSGYDAALIHATNPSAAKLDVLKAELGIKVSHDNFAAATQADVIILAVKPQLMQQVCEALSAIDLSGKLLITIAAGVTINRYQEYFRQPIKLIRTMPNTPTQIGYGMTGLYAQAGVCDADKLLCEQLMKSGGEVVWVEQEDDLNQVIALAGSSPAYFFLMMEAMIDVAKQDGMDEHIARQLVQQAALGAAAMVKQNPQLSAAQLRENVTSKGGTTAQAIAAFEQADLRGIVKTAMSDCVARAQEMAKQF</sequence>
<comment type="function">
    <text evidence="10">Catalyzes the reduction of 1-pyrroline-5-carboxylate (PCA) to L-proline.</text>
</comment>
<dbReference type="InterPro" id="IPR008927">
    <property type="entry name" value="6-PGluconate_DH-like_C_sf"/>
</dbReference>
<comment type="catalytic activity">
    <reaction evidence="9 10 13">
        <text>L-proline + NADP(+) = (S)-1-pyrroline-5-carboxylate + NADPH + 2 H(+)</text>
        <dbReference type="Rhea" id="RHEA:14109"/>
        <dbReference type="ChEBI" id="CHEBI:15378"/>
        <dbReference type="ChEBI" id="CHEBI:17388"/>
        <dbReference type="ChEBI" id="CHEBI:57783"/>
        <dbReference type="ChEBI" id="CHEBI:58349"/>
        <dbReference type="ChEBI" id="CHEBI:60039"/>
        <dbReference type="EC" id="1.5.1.2"/>
    </reaction>
</comment>
<comment type="pathway">
    <text evidence="1 10 13">Amino-acid biosynthesis; L-proline biosynthesis; L-proline from L-glutamate 5-semialdehyde: step 1/1.</text>
</comment>
<dbReference type="FunFam" id="1.10.3730.10:FF:000001">
    <property type="entry name" value="Pyrroline-5-carboxylate reductase"/>
    <property type="match status" value="1"/>
</dbReference>
<dbReference type="AlphaFoldDB" id="A0A1E5IQQ4"/>
<feature type="binding site" evidence="12">
    <location>
        <position position="57"/>
    </location>
    <ligand>
        <name>NADPH</name>
        <dbReference type="ChEBI" id="CHEBI:57783"/>
    </ligand>
</feature>
<feature type="binding site" evidence="12">
    <location>
        <begin position="9"/>
        <end position="14"/>
    </location>
    <ligand>
        <name>NADP(+)</name>
        <dbReference type="ChEBI" id="CHEBI:58349"/>
    </ligand>
</feature>
<dbReference type="PIRSF" id="PIRSF000193">
    <property type="entry name" value="Pyrrol-5-carb_rd"/>
    <property type="match status" value="1"/>
</dbReference>